<keyword evidence="1" id="KW-0378">Hydrolase</keyword>
<dbReference type="Gene3D" id="3.60.40.10">
    <property type="entry name" value="PPM-type phosphatase domain"/>
    <property type="match status" value="1"/>
</dbReference>
<gene>
    <name evidence="5" type="ORF">SAMN05216267_106917</name>
</gene>
<dbReference type="PANTHER" id="PTHR43156">
    <property type="entry name" value="STAGE II SPORULATION PROTEIN E-RELATED"/>
    <property type="match status" value="1"/>
</dbReference>
<dbReference type="PANTHER" id="PTHR43156:SF2">
    <property type="entry name" value="STAGE II SPORULATION PROTEIN E"/>
    <property type="match status" value="1"/>
</dbReference>
<keyword evidence="3" id="KW-0472">Membrane</keyword>
<dbReference type="Pfam" id="PF07228">
    <property type="entry name" value="SpoIIE"/>
    <property type="match status" value="1"/>
</dbReference>
<feature type="domain" description="PPM-type phosphatase" evidence="4">
    <location>
        <begin position="154"/>
        <end position="368"/>
    </location>
</feature>
<evidence type="ECO:0000313" key="6">
    <source>
        <dbReference type="Proteomes" id="UP000181951"/>
    </source>
</evidence>
<evidence type="ECO:0000256" key="3">
    <source>
        <dbReference type="SAM" id="Phobius"/>
    </source>
</evidence>
<organism evidence="5 6">
    <name type="scientific">Actinacidiphila rubida</name>
    <dbReference type="NCBI Taxonomy" id="310780"/>
    <lineage>
        <taxon>Bacteria</taxon>
        <taxon>Bacillati</taxon>
        <taxon>Actinomycetota</taxon>
        <taxon>Actinomycetes</taxon>
        <taxon>Kitasatosporales</taxon>
        <taxon>Streptomycetaceae</taxon>
        <taxon>Actinacidiphila</taxon>
    </lineage>
</organism>
<keyword evidence="3" id="KW-0812">Transmembrane</keyword>
<sequence>MLRRIRDAMSMGTAVPGTAGAPGQRSAPLVLTVLPYAVMALVAVVDGVAGASVGLLPLVSLGPAFAGLVGSWERTVVVGVLAVAVVCALGVVDGLFAERRGFAAIGAVVGVTVAAVIAAVTRQRREAELANVRSIAEVAQRVLLRPVPPSAGPLDAAVSYTSAVAEARIGGDLYELATTPAGVRVIIGDVQGKGLDAVETAAVVLGAFREAAYDEKTLEGVGERVQRAADRTISGEKFVTALLLEITPAGAATVLNYGHPPPMLMRAGGQVEFPEPRSYALPLGVGVQAGEQAEPFSLVLRPGDQVLLYTDGVTEARDTAGVFYPLGQRAALLGDGDPQEALEALRTDLIHHVRGPLHDDAAMLLLRYREPATVADDSDPADRAGPAAEEAGDAPRGAEGATGDAAA</sequence>
<dbReference type="InterPro" id="IPR036457">
    <property type="entry name" value="PPM-type-like_dom_sf"/>
</dbReference>
<name>A0A1H8UCZ0_9ACTN</name>
<accession>A0A1H8UCZ0</accession>
<dbReference type="EMBL" id="FODD01000069">
    <property type="protein sequence ID" value="SEP01041.1"/>
    <property type="molecule type" value="Genomic_DNA"/>
</dbReference>
<dbReference type="FunFam" id="3.60.40.10:FF:000058">
    <property type="entry name" value="Stage II sporulation protein E"/>
    <property type="match status" value="1"/>
</dbReference>
<keyword evidence="6" id="KW-1185">Reference proteome</keyword>
<feature type="compositionally biased region" description="Low complexity" evidence="2">
    <location>
        <begin position="383"/>
        <end position="401"/>
    </location>
</feature>
<evidence type="ECO:0000259" key="4">
    <source>
        <dbReference type="SMART" id="SM00331"/>
    </source>
</evidence>
<protein>
    <submittedName>
        <fullName evidence="5">Stage II sporulation protein E (SpoIIE)</fullName>
    </submittedName>
</protein>
<dbReference type="InterPro" id="IPR001932">
    <property type="entry name" value="PPM-type_phosphatase-like_dom"/>
</dbReference>
<feature type="transmembrane region" description="Helical" evidence="3">
    <location>
        <begin position="76"/>
        <end position="95"/>
    </location>
</feature>
<evidence type="ECO:0000313" key="5">
    <source>
        <dbReference type="EMBL" id="SEP01041.1"/>
    </source>
</evidence>
<keyword evidence="3" id="KW-1133">Transmembrane helix</keyword>
<dbReference type="SUPFAM" id="SSF81606">
    <property type="entry name" value="PP2C-like"/>
    <property type="match status" value="1"/>
</dbReference>
<feature type="region of interest" description="Disordered" evidence="2">
    <location>
        <begin position="373"/>
        <end position="407"/>
    </location>
</feature>
<dbReference type="AlphaFoldDB" id="A0A1H8UCZ0"/>
<dbReference type="SMART" id="SM00331">
    <property type="entry name" value="PP2C_SIG"/>
    <property type="match status" value="1"/>
</dbReference>
<dbReference type="GO" id="GO:0016791">
    <property type="term" value="F:phosphatase activity"/>
    <property type="evidence" value="ECO:0007669"/>
    <property type="project" value="TreeGrafter"/>
</dbReference>
<dbReference type="STRING" id="310780.SAMN05216267_106917"/>
<proteinExistence type="predicted"/>
<feature type="transmembrane region" description="Helical" evidence="3">
    <location>
        <begin position="102"/>
        <end position="121"/>
    </location>
</feature>
<evidence type="ECO:0000256" key="2">
    <source>
        <dbReference type="SAM" id="MobiDB-lite"/>
    </source>
</evidence>
<evidence type="ECO:0000256" key="1">
    <source>
        <dbReference type="ARBA" id="ARBA00022801"/>
    </source>
</evidence>
<dbReference type="Proteomes" id="UP000181951">
    <property type="component" value="Unassembled WGS sequence"/>
</dbReference>
<feature type="transmembrane region" description="Helical" evidence="3">
    <location>
        <begin position="33"/>
        <end position="56"/>
    </location>
</feature>
<dbReference type="InterPro" id="IPR052016">
    <property type="entry name" value="Bact_Sigma-Reg"/>
</dbReference>
<reference evidence="5 6" key="1">
    <citation type="submission" date="2016-10" db="EMBL/GenBank/DDBJ databases">
        <authorList>
            <person name="de Groot N.N."/>
        </authorList>
    </citation>
    <scope>NUCLEOTIDE SEQUENCE [LARGE SCALE GENOMIC DNA]</scope>
    <source>
        <strain evidence="5 6">CGMCC 4.2026</strain>
    </source>
</reference>